<reference evidence="4 5" key="1">
    <citation type="submission" date="2020-05" db="EMBL/GenBank/DDBJ databases">
        <title>Complete genome of Desulfobulbus oligotrophicus.</title>
        <authorList>
            <person name="Podar M."/>
        </authorList>
    </citation>
    <scope>NUCLEOTIDE SEQUENCE [LARGE SCALE GENOMIC DNA]</scope>
    <source>
        <strain evidence="4 5">Prop6</strain>
    </source>
</reference>
<feature type="domain" description="SHSP" evidence="3">
    <location>
        <begin position="74"/>
        <end position="188"/>
    </location>
</feature>
<comment type="similarity">
    <text evidence="1 2">Belongs to the small heat shock protein (HSP20) family.</text>
</comment>
<dbReference type="RefSeq" id="WP_199262364.1">
    <property type="nucleotide sequence ID" value="NZ_CP054140.1"/>
</dbReference>
<evidence type="ECO:0000256" key="2">
    <source>
        <dbReference type="RuleBase" id="RU003616"/>
    </source>
</evidence>
<dbReference type="PROSITE" id="PS01031">
    <property type="entry name" value="SHSP"/>
    <property type="match status" value="1"/>
</dbReference>
<dbReference type="Gene3D" id="2.60.40.790">
    <property type="match status" value="1"/>
</dbReference>
<evidence type="ECO:0000313" key="4">
    <source>
        <dbReference type="EMBL" id="QQG66316.1"/>
    </source>
</evidence>
<proteinExistence type="inferred from homology"/>
<dbReference type="CDD" id="cd06464">
    <property type="entry name" value="ACD_sHsps-like"/>
    <property type="match status" value="1"/>
</dbReference>
<dbReference type="EMBL" id="CP054140">
    <property type="protein sequence ID" value="QQG66316.1"/>
    <property type="molecule type" value="Genomic_DNA"/>
</dbReference>
<dbReference type="InterPro" id="IPR002068">
    <property type="entry name" value="A-crystallin/Hsp20_dom"/>
</dbReference>
<gene>
    <name evidence="4" type="ORF">HP555_10795</name>
</gene>
<evidence type="ECO:0000259" key="3">
    <source>
        <dbReference type="PROSITE" id="PS01031"/>
    </source>
</evidence>
<keyword evidence="5" id="KW-1185">Reference proteome</keyword>
<sequence length="189" mass="21902">MEFKKLAPWNWFKKEEEIEHTVPVKHGGKSDYFPERYYDPTLSIHRDIDRLFNQFFHGFGRLSSEGHRAWPHMDESGMLKPKIDLAAGDDAYLLTVEIPGVHEKDVSIDITGNTMTIRGEKRQEKEEKEKDYYRIERSYGSFQRVLSLPEDVDQDAIKAGFKNGVLSVDMPRKAVQKKDVKQVEIKSAA</sequence>
<dbReference type="SUPFAM" id="SSF49764">
    <property type="entry name" value="HSP20-like chaperones"/>
    <property type="match status" value="1"/>
</dbReference>
<dbReference type="PANTHER" id="PTHR11527">
    <property type="entry name" value="HEAT-SHOCK PROTEIN 20 FAMILY MEMBER"/>
    <property type="match status" value="1"/>
</dbReference>
<dbReference type="InterPro" id="IPR031107">
    <property type="entry name" value="Small_HSP"/>
</dbReference>
<evidence type="ECO:0000256" key="1">
    <source>
        <dbReference type="PROSITE-ProRule" id="PRU00285"/>
    </source>
</evidence>
<name>A0A7T5VEH6_9BACT</name>
<protein>
    <submittedName>
        <fullName evidence="4">Hsp20/alpha crystallin family protein</fullName>
    </submittedName>
</protein>
<dbReference type="AlphaFoldDB" id="A0A7T5VEH6"/>
<organism evidence="4 5">
    <name type="scientific">Desulfobulbus oligotrophicus</name>
    <dbReference type="NCBI Taxonomy" id="1909699"/>
    <lineage>
        <taxon>Bacteria</taxon>
        <taxon>Pseudomonadati</taxon>
        <taxon>Thermodesulfobacteriota</taxon>
        <taxon>Desulfobulbia</taxon>
        <taxon>Desulfobulbales</taxon>
        <taxon>Desulfobulbaceae</taxon>
        <taxon>Desulfobulbus</taxon>
    </lineage>
</organism>
<dbReference type="Pfam" id="PF00011">
    <property type="entry name" value="HSP20"/>
    <property type="match status" value="1"/>
</dbReference>
<dbReference type="Proteomes" id="UP000596092">
    <property type="component" value="Chromosome"/>
</dbReference>
<accession>A0A7T5VEH6</accession>
<evidence type="ECO:0000313" key="5">
    <source>
        <dbReference type="Proteomes" id="UP000596092"/>
    </source>
</evidence>
<dbReference type="KEGG" id="dog:HP555_10795"/>
<dbReference type="InterPro" id="IPR008978">
    <property type="entry name" value="HSP20-like_chaperone"/>
</dbReference>